<evidence type="ECO:0000313" key="9">
    <source>
        <dbReference type="Proteomes" id="UP000245212"/>
    </source>
</evidence>
<comment type="caution">
    <text evidence="8">The sequence shown here is derived from an EMBL/GenBank/DDBJ whole genome shotgun (WGS) entry which is preliminary data.</text>
</comment>
<accession>A0A2V1JTI4</accession>
<dbReference type="AlphaFoldDB" id="A0A2V1JTI4"/>
<reference evidence="9" key="1">
    <citation type="submission" date="2018-05" db="EMBL/GenBank/DDBJ databases">
        <authorList>
            <person name="Li Y."/>
        </authorList>
    </citation>
    <scope>NUCLEOTIDE SEQUENCE [LARGE SCALE GENOMIC DNA]</scope>
    <source>
        <strain evidence="9">3d-2-2</strain>
    </source>
</reference>
<dbReference type="Pfam" id="PF13861">
    <property type="entry name" value="FLgD_tudor"/>
    <property type="match status" value="1"/>
</dbReference>
<evidence type="ECO:0000259" key="6">
    <source>
        <dbReference type="Pfam" id="PF13860"/>
    </source>
</evidence>
<name>A0A2V1JTI4_9BURK</name>
<dbReference type="Gene3D" id="2.60.40.4070">
    <property type="match status" value="1"/>
</dbReference>
<evidence type="ECO:0000256" key="4">
    <source>
        <dbReference type="ARBA" id="ARBA00024746"/>
    </source>
</evidence>
<evidence type="ECO:0000256" key="3">
    <source>
        <dbReference type="ARBA" id="ARBA00022795"/>
    </source>
</evidence>
<keyword evidence="3 5" id="KW-1005">Bacterial flagellum biogenesis</keyword>
<sequence>MATTDTSNTVVNNSGAAMRLAAAQNEAILKETQDRFLTLLVTQLQNQDPLNPMDNDQITSQMAQLSTVNGINQLNNTLLSLSGQIDIGQSMQATSLIGKSVLIPGTAVKVGSNPNDPSLREATQFGIDFMAPAAKTTVQITDSSGQVLRTIELENQQIGVVSVDWDGKNDLGEAVPDGQYEVKITAVDAEGKEVLAEALTAGGVRSVVYTADGLKLDLGMGKQVSLFDIRKIM</sequence>
<organism evidence="8 9">
    <name type="scientific">Corticimicrobacter populi</name>
    <dbReference type="NCBI Taxonomy" id="2175229"/>
    <lineage>
        <taxon>Bacteria</taxon>
        <taxon>Pseudomonadati</taxon>
        <taxon>Pseudomonadota</taxon>
        <taxon>Betaproteobacteria</taxon>
        <taxon>Burkholderiales</taxon>
        <taxon>Alcaligenaceae</taxon>
        <taxon>Corticimicrobacter</taxon>
    </lineage>
</organism>
<evidence type="ECO:0000256" key="5">
    <source>
        <dbReference type="RuleBase" id="RU362076"/>
    </source>
</evidence>
<dbReference type="InterPro" id="IPR025965">
    <property type="entry name" value="FlgD/Vpr_Ig-like"/>
</dbReference>
<keyword evidence="9" id="KW-1185">Reference proteome</keyword>
<dbReference type="Proteomes" id="UP000245212">
    <property type="component" value="Unassembled WGS sequence"/>
</dbReference>
<feature type="domain" description="FlgD/Vpr Ig-like" evidence="6">
    <location>
        <begin position="123"/>
        <end position="189"/>
    </location>
</feature>
<comment type="function">
    <text evidence="4 5">Required for flagellar hook formation. May act as a scaffolding protein.</text>
</comment>
<dbReference type="InterPro" id="IPR005648">
    <property type="entry name" value="FlgD"/>
</dbReference>
<dbReference type="GO" id="GO:0044781">
    <property type="term" value="P:bacterial-type flagellum organization"/>
    <property type="evidence" value="ECO:0007669"/>
    <property type="project" value="UniProtKB-UniRule"/>
</dbReference>
<dbReference type="InterPro" id="IPR025963">
    <property type="entry name" value="FLgD_Tudor"/>
</dbReference>
<comment type="similarity">
    <text evidence="1 5">Belongs to the FlgD family.</text>
</comment>
<evidence type="ECO:0000256" key="1">
    <source>
        <dbReference type="ARBA" id="ARBA00010577"/>
    </source>
</evidence>
<dbReference type="RefSeq" id="WP_109063001.1">
    <property type="nucleotide sequence ID" value="NZ_QETA01000008.1"/>
</dbReference>
<evidence type="ECO:0000313" key="8">
    <source>
        <dbReference type="EMBL" id="PWF21194.1"/>
    </source>
</evidence>
<evidence type="ECO:0000256" key="2">
    <source>
        <dbReference type="ARBA" id="ARBA00016013"/>
    </source>
</evidence>
<feature type="domain" description="FlgD Tudor-like" evidence="7">
    <location>
        <begin position="89"/>
        <end position="230"/>
    </location>
</feature>
<dbReference type="EMBL" id="QETA01000008">
    <property type="protein sequence ID" value="PWF21194.1"/>
    <property type="molecule type" value="Genomic_DNA"/>
</dbReference>
<dbReference type="Pfam" id="PF03963">
    <property type="entry name" value="FlgD"/>
    <property type="match status" value="1"/>
</dbReference>
<protein>
    <recommendedName>
        <fullName evidence="2 5">Basal-body rod modification protein FlgD</fullName>
    </recommendedName>
</protein>
<keyword evidence="8" id="KW-0969">Cilium</keyword>
<keyword evidence="8" id="KW-0966">Cell projection</keyword>
<keyword evidence="8" id="KW-0282">Flagellum</keyword>
<dbReference type="Pfam" id="PF13860">
    <property type="entry name" value="FlgD_ig"/>
    <property type="match status" value="1"/>
</dbReference>
<evidence type="ECO:0000259" key="7">
    <source>
        <dbReference type="Pfam" id="PF13861"/>
    </source>
</evidence>
<gene>
    <name evidence="8" type="primary">flgD</name>
    <name evidence="8" type="ORF">DD235_15350</name>
</gene>
<dbReference type="Gene3D" id="2.30.30.910">
    <property type="match status" value="1"/>
</dbReference>
<proteinExistence type="inferred from homology"/>